<evidence type="ECO:0000313" key="2">
    <source>
        <dbReference type="EMBL" id="MBB3136610.1"/>
    </source>
</evidence>
<reference evidence="2 3" key="1">
    <citation type="submission" date="2020-08" db="EMBL/GenBank/DDBJ databases">
        <title>Genomic Encyclopedia of Type Strains, Phase III (KMG-III): the genomes of soil and plant-associated and newly described type strains.</title>
        <authorList>
            <person name="Whitman W."/>
        </authorList>
    </citation>
    <scope>NUCLEOTIDE SEQUENCE [LARGE SCALE GENOMIC DNA]</scope>
    <source>
        <strain evidence="2 3">CECT 4113</strain>
    </source>
</reference>
<organism evidence="2 3">
    <name type="scientific">Rhizobium pisi</name>
    <dbReference type="NCBI Taxonomy" id="574561"/>
    <lineage>
        <taxon>Bacteria</taxon>
        <taxon>Pseudomonadati</taxon>
        <taxon>Pseudomonadota</taxon>
        <taxon>Alphaproteobacteria</taxon>
        <taxon>Hyphomicrobiales</taxon>
        <taxon>Rhizobiaceae</taxon>
        <taxon>Rhizobium/Agrobacterium group</taxon>
        <taxon>Rhizobium</taxon>
    </lineage>
</organism>
<accession>A0A7W5G1E3</accession>
<proteinExistence type="predicted"/>
<dbReference type="EMBL" id="JACHXH010000016">
    <property type="protein sequence ID" value="MBB3136610.1"/>
    <property type="molecule type" value="Genomic_DNA"/>
</dbReference>
<gene>
    <name evidence="2" type="ORF">FHS26_004367</name>
</gene>
<feature type="compositionally biased region" description="Basic and acidic residues" evidence="1">
    <location>
        <begin position="24"/>
        <end position="63"/>
    </location>
</feature>
<evidence type="ECO:0000313" key="3">
    <source>
        <dbReference type="Proteomes" id="UP000518315"/>
    </source>
</evidence>
<feature type="region of interest" description="Disordered" evidence="1">
    <location>
        <begin position="14"/>
        <end position="104"/>
    </location>
</feature>
<dbReference type="Proteomes" id="UP000518315">
    <property type="component" value="Unassembled WGS sequence"/>
</dbReference>
<keyword evidence="3" id="KW-1185">Reference proteome</keyword>
<evidence type="ECO:0000256" key="1">
    <source>
        <dbReference type="SAM" id="MobiDB-lite"/>
    </source>
</evidence>
<protein>
    <submittedName>
        <fullName evidence="2">Uncharacterized protein</fullName>
    </submittedName>
</protein>
<sequence>MSSRNETLARVLVGSGRTAIEGPNEEKSSTFVDAEHRIRCPEAGQSRDGEAKRDLGGNEADRPQKKKPNAGKLQLVELPGAYMPGNVGGERSTTAPIPTLKSRGDFDQPAVLMLVLQRLQ</sequence>
<dbReference type="AlphaFoldDB" id="A0A7W5G1E3"/>
<name>A0A7W5G1E3_9HYPH</name>
<comment type="caution">
    <text evidence="2">The sequence shown here is derived from an EMBL/GenBank/DDBJ whole genome shotgun (WGS) entry which is preliminary data.</text>
</comment>